<evidence type="ECO:0000313" key="2">
    <source>
        <dbReference type="EMBL" id="TWU32222.1"/>
    </source>
</evidence>
<evidence type="ECO:0000256" key="1">
    <source>
        <dbReference type="SAM" id="MobiDB-lite"/>
    </source>
</evidence>
<gene>
    <name evidence="2" type="ORF">Poly41_57070</name>
</gene>
<feature type="region of interest" description="Disordered" evidence="1">
    <location>
        <begin position="93"/>
        <end position="122"/>
    </location>
</feature>
<name>A0A5C6D5I8_9BACT</name>
<dbReference type="AlphaFoldDB" id="A0A5C6D5I8"/>
<protein>
    <submittedName>
        <fullName evidence="2">Uncharacterized protein</fullName>
    </submittedName>
</protein>
<organism evidence="2 3">
    <name type="scientific">Novipirellula artificiosorum</name>
    <dbReference type="NCBI Taxonomy" id="2528016"/>
    <lineage>
        <taxon>Bacteria</taxon>
        <taxon>Pseudomonadati</taxon>
        <taxon>Planctomycetota</taxon>
        <taxon>Planctomycetia</taxon>
        <taxon>Pirellulales</taxon>
        <taxon>Pirellulaceae</taxon>
        <taxon>Novipirellula</taxon>
    </lineage>
</organism>
<feature type="compositionally biased region" description="Basic residues" evidence="1">
    <location>
        <begin position="100"/>
        <end position="112"/>
    </location>
</feature>
<proteinExistence type="predicted"/>
<feature type="compositionally biased region" description="Polar residues" evidence="1">
    <location>
        <begin position="30"/>
        <end position="41"/>
    </location>
</feature>
<reference evidence="2 3" key="1">
    <citation type="submission" date="2019-02" db="EMBL/GenBank/DDBJ databases">
        <title>Deep-cultivation of Planctomycetes and their phenomic and genomic characterization uncovers novel biology.</title>
        <authorList>
            <person name="Wiegand S."/>
            <person name="Jogler M."/>
            <person name="Boedeker C."/>
            <person name="Pinto D."/>
            <person name="Vollmers J."/>
            <person name="Rivas-Marin E."/>
            <person name="Kohn T."/>
            <person name="Peeters S.H."/>
            <person name="Heuer A."/>
            <person name="Rast P."/>
            <person name="Oberbeckmann S."/>
            <person name="Bunk B."/>
            <person name="Jeske O."/>
            <person name="Meyerdierks A."/>
            <person name="Storesund J.E."/>
            <person name="Kallscheuer N."/>
            <person name="Luecker S."/>
            <person name="Lage O.M."/>
            <person name="Pohl T."/>
            <person name="Merkel B.J."/>
            <person name="Hornburger P."/>
            <person name="Mueller R.-W."/>
            <person name="Bruemmer F."/>
            <person name="Labrenz M."/>
            <person name="Spormann A.M."/>
            <person name="Op Den Camp H."/>
            <person name="Overmann J."/>
            <person name="Amann R."/>
            <person name="Jetten M.S.M."/>
            <person name="Mascher T."/>
            <person name="Medema M.H."/>
            <person name="Devos D.P."/>
            <person name="Kaster A.-K."/>
            <person name="Ovreas L."/>
            <person name="Rohde M."/>
            <person name="Galperin M.Y."/>
            <person name="Jogler C."/>
        </authorList>
    </citation>
    <scope>NUCLEOTIDE SEQUENCE [LARGE SCALE GENOMIC DNA]</scope>
    <source>
        <strain evidence="2 3">Poly41</strain>
    </source>
</reference>
<accession>A0A5C6D5I8</accession>
<dbReference type="Proteomes" id="UP000319143">
    <property type="component" value="Unassembled WGS sequence"/>
</dbReference>
<evidence type="ECO:0000313" key="3">
    <source>
        <dbReference type="Proteomes" id="UP000319143"/>
    </source>
</evidence>
<dbReference type="EMBL" id="SJPV01000013">
    <property type="protein sequence ID" value="TWU32222.1"/>
    <property type="molecule type" value="Genomic_DNA"/>
</dbReference>
<feature type="compositionally biased region" description="Basic and acidic residues" evidence="1">
    <location>
        <begin position="1"/>
        <end position="12"/>
    </location>
</feature>
<feature type="region of interest" description="Disordered" evidence="1">
    <location>
        <begin position="1"/>
        <end position="50"/>
    </location>
</feature>
<keyword evidence="3" id="KW-1185">Reference proteome</keyword>
<comment type="caution">
    <text evidence="2">The sequence shown here is derived from an EMBL/GenBank/DDBJ whole genome shotgun (WGS) entry which is preliminary data.</text>
</comment>
<sequence length="225" mass="25164">MYAVRRLEEAQKRAHKRKQTEAAEEHKNQEQASVTESVTNRGQEKRSPRTIEIVAKEQAVPRDKLAVANKLAKSNPEVAAAVEQGKVSLAEATEKTGITPKKKAGRKPKRSVNTKPNAARESIEEGVQSLGEPFADKHTSIIDRPDGIRIIECSSVIIYYHPELKPQVLLYTDQNNWWVGSTSDENHEMVENRTAAEEVAMRKIQFELDRELPAQNTSLASSPTT</sequence>
<feature type="compositionally biased region" description="Basic and acidic residues" evidence="1">
    <location>
        <begin position="19"/>
        <end position="29"/>
    </location>
</feature>